<name>A0A5D4THS3_9BACI</name>
<reference evidence="1 2" key="1">
    <citation type="submission" date="2019-08" db="EMBL/GenBank/DDBJ databases">
        <title>Bacillus genomes from the desert of Cuatro Cienegas, Coahuila.</title>
        <authorList>
            <person name="Olmedo-Alvarez G."/>
        </authorList>
    </citation>
    <scope>NUCLEOTIDE SEQUENCE [LARGE SCALE GENOMIC DNA]</scope>
    <source>
        <strain evidence="1 2">CH451a_14T</strain>
    </source>
</reference>
<dbReference type="InterPro" id="IPR011050">
    <property type="entry name" value="Pectin_lyase_fold/virulence"/>
</dbReference>
<sequence length="621" mass="67084">MVSVIECFLSDENGTAFSTSMINCSEVQSRDSRPTQLVTLPDGEQVILQKATISLDGYVTVILDNGIRTTAPFSIIRQFLLCAPDSTYISCRITDFECFASPLFSGGTFTGLQIEITLCLSVQSNHDVVTEITSDFCTPRQTLASSRRCFLPEQSPAAFSNAYQPANRVESETFCIRVPQVYDWVVTQVTVPPVIIPTSCIYEVFSVMGECSGIDVGDQICEPCEDACEEILTCTSGDCSLVLTRQFTDCAPCPTGAVILPSDFVCTAPEGRVYNVNKDLFYDDIQPAIVDADPGNTLIVFPGLFEEIANITVDKSLTITGLSAETTIVEFLNNPGVVLSNFIIAADDVTISNLHLIGPTLTGDTSLLRINNAPGNTLYDNITIDSVILEGGRRSAIIKASNLTIANTSFIHNGSSHAIELRSGSGLFDISNNTFNGGPSSRNAIIFQVNTPFDTFTNATYNIENNNVTRFAQLVLFALAASTNISINVSNNVMDHVDRPGPTIPFLPPTLPSDFSTITPILIQGNDITNPNQPVNNMDPQQAISNLSVYVDYAYTTPIGAVPADGQIQVYNNIFRVALPWGLNTDEHFLNDPVGFNDVANTPPAMSLDAFDLAGNTSIPL</sequence>
<evidence type="ECO:0000313" key="1">
    <source>
        <dbReference type="EMBL" id="TYS74002.1"/>
    </source>
</evidence>
<dbReference type="OrthoDB" id="2680078at2"/>
<dbReference type="Proteomes" id="UP000325054">
    <property type="component" value="Unassembled WGS sequence"/>
</dbReference>
<dbReference type="AlphaFoldDB" id="A0A5D4THS3"/>
<dbReference type="EMBL" id="VTEW01000021">
    <property type="protein sequence ID" value="TYS74002.1"/>
    <property type="molecule type" value="Genomic_DNA"/>
</dbReference>
<dbReference type="RefSeq" id="WP_148992882.1">
    <property type="nucleotide sequence ID" value="NZ_VTEW01000021.1"/>
</dbReference>
<dbReference type="InterPro" id="IPR012334">
    <property type="entry name" value="Pectin_lyas_fold"/>
</dbReference>
<protein>
    <submittedName>
        <fullName evidence="1">Uncharacterized protein</fullName>
    </submittedName>
</protein>
<proteinExistence type="predicted"/>
<comment type="caution">
    <text evidence="1">The sequence shown here is derived from an EMBL/GenBank/DDBJ whole genome shotgun (WGS) entry which is preliminary data.</text>
</comment>
<organism evidence="1 2">
    <name type="scientific">Rossellomorea aquimaris</name>
    <dbReference type="NCBI Taxonomy" id="189382"/>
    <lineage>
        <taxon>Bacteria</taxon>
        <taxon>Bacillati</taxon>
        <taxon>Bacillota</taxon>
        <taxon>Bacilli</taxon>
        <taxon>Bacillales</taxon>
        <taxon>Bacillaceae</taxon>
        <taxon>Rossellomorea</taxon>
    </lineage>
</organism>
<gene>
    <name evidence="1" type="ORF">FZC80_19310</name>
</gene>
<evidence type="ECO:0000313" key="2">
    <source>
        <dbReference type="Proteomes" id="UP000325054"/>
    </source>
</evidence>
<dbReference type="SUPFAM" id="SSF51126">
    <property type="entry name" value="Pectin lyase-like"/>
    <property type="match status" value="1"/>
</dbReference>
<accession>A0A5D4THS3</accession>
<dbReference type="Gene3D" id="2.160.20.10">
    <property type="entry name" value="Single-stranded right-handed beta-helix, Pectin lyase-like"/>
    <property type="match status" value="1"/>
</dbReference>